<evidence type="ECO:0000256" key="12">
    <source>
        <dbReference type="ARBA" id="ARBA00023180"/>
    </source>
</evidence>
<dbReference type="PANTHER" id="PTHR11890">
    <property type="entry name" value="INTERLEUKIN-1 RECEPTOR FAMILY MEMBER"/>
    <property type="match status" value="1"/>
</dbReference>
<keyword evidence="11" id="KW-0675">Receptor</keyword>
<evidence type="ECO:0000256" key="11">
    <source>
        <dbReference type="ARBA" id="ARBA00023170"/>
    </source>
</evidence>
<evidence type="ECO:0000256" key="10">
    <source>
        <dbReference type="ARBA" id="ARBA00023157"/>
    </source>
</evidence>
<dbReference type="InterPro" id="IPR015621">
    <property type="entry name" value="IL-1_rcpt_fam"/>
</dbReference>
<dbReference type="OMA" id="LLWWTAN"/>
<dbReference type="Ensembl" id="ENSCLAT00000004585.1">
    <property type="protein sequence ID" value="ENSCLAP00000004500.1"/>
    <property type="gene ID" value="ENSCLAG00000003202.1"/>
</dbReference>
<keyword evidence="12" id="KW-0325">Glycoprotein</keyword>
<dbReference type="AlphaFoldDB" id="A0A8C2USE2"/>
<keyword evidence="13" id="KW-0393">Immunoglobulin domain</keyword>
<evidence type="ECO:0000256" key="1">
    <source>
        <dbReference type="ARBA" id="ARBA00004479"/>
    </source>
</evidence>
<keyword evidence="5 15" id="KW-0812">Transmembrane</keyword>
<evidence type="ECO:0000256" key="16">
    <source>
        <dbReference type="SAM" id="SignalP"/>
    </source>
</evidence>
<evidence type="ECO:0000256" key="4">
    <source>
        <dbReference type="ARBA" id="ARBA00022525"/>
    </source>
</evidence>
<dbReference type="GO" id="GO:0019966">
    <property type="term" value="F:interleukin-1 binding"/>
    <property type="evidence" value="ECO:0007669"/>
    <property type="project" value="Ensembl"/>
</dbReference>
<dbReference type="InterPro" id="IPR003599">
    <property type="entry name" value="Ig_sub"/>
</dbReference>
<dbReference type="GO" id="GO:0010955">
    <property type="term" value="P:negative regulation of protein processing"/>
    <property type="evidence" value="ECO:0007669"/>
    <property type="project" value="Ensembl"/>
</dbReference>
<keyword evidence="9 15" id="KW-0472">Membrane</keyword>
<proteinExistence type="inferred from homology"/>
<dbReference type="GO" id="GO:0016485">
    <property type="term" value="P:protein processing"/>
    <property type="evidence" value="ECO:0007669"/>
    <property type="project" value="Ensembl"/>
</dbReference>
<evidence type="ECO:0000256" key="9">
    <source>
        <dbReference type="ARBA" id="ARBA00023136"/>
    </source>
</evidence>
<reference evidence="18" key="1">
    <citation type="submission" date="2025-08" db="UniProtKB">
        <authorList>
            <consortium name="Ensembl"/>
        </authorList>
    </citation>
    <scope>IDENTIFICATION</scope>
</reference>
<dbReference type="GO" id="GO:0032690">
    <property type="term" value="P:negative regulation of interleukin-1 alpha production"/>
    <property type="evidence" value="ECO:0007669"/>
    <property type="project" value="Ensembl"/>
</dbReference>
<keyword evidence="19" id="KW-1185">Reference proteome</keyword>
<dbReference type="InterPro" id="IPR004074">
    <property type="entry name" value="IL-1_rcpt_I/II-typ"/>
</dbReference>
<comment type="similarity">
    <text evidence="3">Belongs to the interleukin-1 receptor family.</text>
</comment>
<sequence>MLSCRMRPAGCHISTSCFPRKLWGAAFILCTLVMGVPAFPTPSAESTGATGNCSFRGKYFKEELRLEGEPVVLRCPLLRSYLEDSANPQHLVTWHENSSAQLIPVGEPRVQTKDDALWILPAVRGDSGMYICRLREASHCEEIAIELKIFEDAEAVLSLISYPQTLTLGADGMLMCPDTQDFSQDKGGMGVWWYKGPVLLGGAGGRFHNVEEKRRLLIVNVSMEDAGYYRCVLAFVHEGRQFNVTRHVRLRLHKQTDTVPVIISPLDTISASLGSRLTIPCKVSLGTSTPLTTSLWWIANFTQIDSAYPGGRVTEGPRGEYSANGENFVEVPLNFDPVIREDLSTDFRCIVSNTLGFQTLRTTVKEAPSTFSWGVALAPLTLVLLVLGGICLHKQWKRRAGKAYRLTTLRTGFQNFHSIPEK</sequence>
<comment type="subunit">
    <text evidence="14">Associates with IL1RAP to form a non-signaling interleukin-1 receptor complex.</text>
</comment>
<dbReference type="GO" id="GO:0004910">
    <property type="term" value="F:interleukin-1, type II, blocking receptor activity"/>
    <property type="evidence" value="ECO:0007669"/>
    <property type="project" value="InterPro"/>
</dbReference>
<keyword evidence="10" id="KW-1015">Disulfide bond</keyword>
<gene>
    <name evidence="18" type="primary">IL1R2</name>
</gene>
<evidence type="ECO:0000256" key="13">
    <source>
        <dbReference type="ARBA" id="ARBA00023319"/>
    </source>
</evidence>
<dbReference type="PROSITE" id="PS50835">
    <property type="entry name" value="IG_LIKE"/>
    <property type="match status" value="2"/>
</dbReference>
<dbReference type="Proteomes" id="UP000694398">
    <property type="component" value="Unassembled WGS sequence"/>
</dbReference>
<keyword evidence="4" id="KW-0964">Secreted</keyword>
<evidence type="ECO:0000313" key="18">
    <source>
        <dbReference type="Ensembl" id="ENSCLAP00000004500.1"/>
    </source>
</evidence>
<dbReference type="SMART" id="SM00409">
    <property type="entry name" value="IG"/>
    <property type="match status" value="3"/>
</dbReference>
<dbReference type="FunFam" id="2.60.40.10:FF:001027">
    <property type="entry name" value="Interleukin 1 receptor type 2"/>
    <property type="match status" value="1"/>
</dbReference>
<dbReference type="PRINTS" id="PR01539">
    <property type="entry name" value="INTRLEUKN1R2"/>
</dbReference>
<dbReference type="GO" id="GO:2000660">
    <property type="term" value="P:negative regulation of interleukin-1-mediated signaling pathway"/>
    <property type="evidence" value="ECO:0007669"/>
    <property type="project" value="Ensembl"/>
</dbReference>
<evidence type="ECO:0000256" key="14">
    <source>
        <dbReference type="ARBA" id="ARBA00063913"/>
    </source>
</evidence>
<dbReference type="GeneID" id="102018381"/>
<dbReference type="OrthoDB" id="9881731at2759"/>
<evidence type="ECO:0000256" key="8">
    <source>
        <dbReference type="ARBA" id="ARBA00022989"/>
    </source>
</evidence>
<evidence type="ECO:0000256" key="15">
    <source>
        <dbReference type="SAM" id="Phobius"/>
    </source>
</evidence>
<dbReference type="FunFam" id="2.60.40.10:FF:000188">
    <property type="entry name" value="Interleukin-1 receptor accessory protein-like 1"/>
    <property type="match status" value="1"/>
</dbReference>
<dbReference type="Pfam" id="PF00047">
    <property type="entry name" value="ig"/>
    <property type="match status" value="1"/>
</dbReference>
<dbReference type="InterPro" id="IPR036179">
    <property type="entry name" value="Ig-like_dom_sf"/>
</dbReference>
<dbReference type="GO" id="GO:0005576">
    <property type="term" value="C:extracellular region"/>
    <property type="evidence" value="ECO:0007669"/>
    <property type="project" value="UniProtKB-SubCell"/>
</dbReference>
<feature type="transmembrane region" description="Helical" evidence="15">
    <location>
        <begin position="371"/>
        <end position="392"/>
    </location>
</feature>
<dbReference type="SUPFAM" id="SSF48726">
    <property type="entry name" value="Immunoglobulin"/>
    <property type="match status" value="3"/>
</dbReference>
<feature type="signal peptide" evidence="16">
    <location>
        <begin position="1"/>
        <end position="38"/>
    </location>
</feature>
<keyword evidence="7" id="KW-0677">Repeat</keyword>
<dbReference type="InterPro" id="IPR004077">
    <property type="entry name" value="IL-1_rcpt_II-typ"/>
</dbReference>
<dbReference type="InterPro" id="IPR013783">
    <property type="entry name" value="Ig-like_fold"/>
</dbReference>
<reference evidence="18" key="2">
    <citation type="submission" date="2025-09" db="UniProtKB">
        <authorList>
            <consortium name="Ensembl"/>
        </authorList>
    </citation>
    <scope>IDENTIFICATION</scope>
</reference>
<dbReference type="GeneTree" id="ENSGT01090000259985"/>
<evidence type="ECO:0000256" key="6">
    <source>
        <dbReference type="ARBA" id="ARBA00022729"/>
    </source>
</evidence>
<keyword evidence="8 15" id="KW-1133">Transmembrane helix</keyword>
<dbReference type="GO" id="GO:0016020">
    <property type="term" value="C:membrane"/>
    <property type="evidence" value="ECO:0007669"/>
    <property type="project" value="UniProtKB-SubCell"/>
</dbReference>
<dbReference type="PRINTS" id="PR01536">
    <property type="entry name" value="INTRLKN1R12F"/>
</dbReference>
<evidence type="ECO:0000259" key="17">
    <source>
        <dbReference type="PROSITE" id="PS50835"/>
    </source>
</evidence>
<keyword evidence="6 16" id="KW-0732">Signal</keyword>
<dbReference type="Gene3D" id="2.60.40.10">
    <property type="entry name" value="Immunoglobulins"/>
    <property type="match status" value="3"/>
</dbReference>
<dbReference type="RefSeq" id="XP_005400821.1">
    <property type="nucleotide sequence ID" value="XM_005400764.2"/>
</dbReference>
<comment type="subcellular location">
    <subcellularLocation>
        <location evidence="1">Membrane</location>
        <topology evidence="1">Single-pass type I membrane protein</topology>
    </subcellularLocation>
    <subcellularLocation>
        <location evidence="2">Secreted</location>
    </subcellularLocation>
</comment>
<evidence type="ECO:0000256" key="3">
    <source>
        <dbReference type="ARBA" id="ARBA00009752"/>
    </source>
</evidence>
<accession>A0A8C2USE2</accession>
<name>A0A8C2USE2_CHILA</name>
<evidence type="ECO:0000256" key="2">
    <source>
        <dbReference type="ARBA" id="ARBA00004613"/>
    </source>
</evidence>
<feature type="domain" description="Ig-like" evidence="17">
    <location>
        <begin position="42"/>
        <end position="144"/>
    </location>
</feature>
<dbReference type="GO" id="GO:1900016">
    <property type="term" value="P:negative regulation of cytokine production involved in inflammatory response"/>
    <property type="evidence" value="ECO:0007669"/>
    <property type="project" value="Ensembl"/>
</dbReference>
<dbReference type="InterPro" id="IPR013151">
    <property type="entry name" value="Immunoglobulin_dom"/>
</dbReference>
<feature type="chain" id="PRO_5034335955" evidence="16">
    <location>
        <begin position="39"/>
        <end position="422"/>
    </location>
</feature>
<dbReference type="PANTHER" id="PTHR11890:SF3">
    <property type="entry name" value="INTERLEUKIN-1 RECEPTOR TYPE 2"/>
    <property type="match status" value="1"/>
</dbReference>
<organism evidence="18 19">
    <name type="scientific">Chinchilla lanigera</name>
    <name type="common">Long-tailed chinchilla</name>
    <name type="synonym">Chinchilla villidera</name>
    <dbReference type="NCBI Taxonomy" id="34839"/>
    <lineage>
        <taxon>Eukaryota</taxon>
        <taxon>Metazoa</taxon>
        <taxon>Chordata</taxon>
        <taxon>Craniata</taxon>
        <taxon>Vertebrata</taxon>
        <taxon>Euteleostomi</taxon>
        <taxon>Mammalia</taxon>
        <taxon>Eutheria</taxon>
        <taxon>Euarchontoglires</taxon>
        <taxon>Glires</taxon>
        <taxon>Rodentia</taxon>
        <taxon>Hystricomorpha</taxon>
        <taxon>Chinchillidae</taxon>
        <taxon>Chinchilla</taxon>
    </lineage>
</organism>
<dbReference type="CTD" id="7850"/>
<feature type="domain" description="Ig-like" evidence="17">
    <location>
        <begin position="260"/>
        <end position="365"/>
    </location>
</feature>
<evidence type="ECO:0000256" key="7">
    <source>
        <dbReference type="ARBA" id="ARBA00022737"/>
    </source>
</evidence>
<evidence type="ECO:0000313" key="19">
    <source>
        <dbReference type="Proteomes" id="UP000694398"/>
    </source>
</evidence>
<dbReference type="InterPro" id="IPR007110">
    <property type="entry name" value="Ig-like_dom"/>
</dbReference>
<evidence type="ECO:0000256" key="5">
    <source>
        <dbReference type="ARBA" id="ARBA00022692"/>
    </source>
</evidence>
<dbReference type="GO" id="GO:0005737">
    <property type="term" value="C:cytoplasm"/>
    <property type="evidence" value="ECO:0007669"/>
    <property type="project" value="Ensembl"/>
</dbReference>
<protein>
    <submittedName>
        <fullName evidence="18">Interleukin 1 receptor type 2</fullName>
    </submittedName>
</protein>